<dbReference type="InterPro" id="IPR013087">
    <property type="entry name" value="Znf_C2H2_type"/>
</dbReference>
<feature type="region of interest" description="Disordered" evidence="1">
    <location>
        <begin position="31"/>
        <end position="106"/>
    </location>
</feature>
<evidence type="ECO:0000259" key="2">
    <source>
        <dbReference type="PROSITE" id="PS00028"/>
    </source>
</evidence>
<dbReference type="CTD" id="8573840"/>
<dbReference type="KEGG" id="cbr:CBG_17778"/>
<dbReference type="GeneID" id="8573840"/>
<dbReference type="EMBL" id="HE601475">
    <property type="protein sequence ID" value="CAP35349.2"/>
    <property type="molecule type" value="Genomic_DNA"/>
</dbReference>
<evidence type="ECO:0000313" key="5">
    <source>
        <dbReference type="WormBase" id="CBG17778"/>
    </source>
</evidence>
<dbReference type="RefSeq" id="XP_045096301.1">
    <property type="nucleotide sequence ID" value="XM_045242882.1"/>
</dbReference>
<sequence>MTIVVKTPAGSAFTSLVAFLAEKQMEFAVTNDGPVADSEASNAPQASEEEPHMVRGSVKREEPEIDAPPNMERVARNKRKNLAYRNQPQTSEDQSRLPTKRIKREKPEVEIIIPNEELGTPKVENASSSEAAESMEMDFPDVEEEMGDLEEQPVSDKKSSSSTKMIECRLCNKKVIKSNSFYHKVHAAAHLCLKTWKCTVCETMFAQSASGKPHFLSIHPGIQFVPLVRTITEEDEEQLRQLVEKCFPSARN</sequence>
<reference evidence="3 4" key="2">
    <citation type="journal article" date="2011" name="PLoS Genet.">
        <title>Caenorhabditis briggsae recombinant inbred line genotypes reveal inter-strain incompatibility and the evolution of recombination.</title>
        <authorList>
            <person name="Ross J.A."/>
            <person name="Koboldt D.C."/>
            <person name="Staisch J.E."/>
            <person name="Chamberlin H.M."/>
            <person name="Gupta B.P."/>
            <person name="Miller R.D."/>
            <person name="Baird S.E."/>
            <person name="Haag E.S."/>
        </authorList>
    </citation>
    <scope>NUCLEOTIDE SEQUENCE [LARGE SCALE GENOMIC DNA]</scope>
    <source>
        <strain evidence="3 4">AF16</strain>
    </source>
</reference>
<evidence type="ECO:0000313" key="4">
    <source>
        <dbReference type="Proteomes" id="UP000008549"/>
    </source>
</evidence>
<protein>
    <submittedName>
        <fullName evidence="3">Protein CBG17778</fullName>
    </submittedName>
</protein>
<dbReference type="InParanoid" id="A8XRS4"/>
<dbReference type="Gene3D" id="3.30.160.60">
    <property type="entry name" value="Classic Zinc Finger"/>
    <property type="match status" value="1"/>
</dbReference>
<evidence type="ECO:0000256" key="1">
    <source>
        <dbReference type="SAM" id="MobiDB-lite"/>
    </source>
</evidence>
<organism evidence="3 4">
    <name type="scientific">Caenorhabditis briggsae</name>
    <dbReference type="NCBI Taxonomy" id="6238"/>
    <lineage>
        <taxon>Eukaryota</taxon>
        <taxon>Metazoa</taxon>
        <taxon>Ecdysozoa</taxon>
        <taxon>Nematoda</taxon>
        <taxon>Chromadorea</taxon>
        <taxon>Rhabditida</taxon>
        <taxon>Rhabditina</taxon>
        <taxon>Rhabditomorpha</taxon>
        <taxon>Rhabditoidea</taxon>
        <taxon>Rhabditidae</taxon>
        <taxon>Peloderinae</taxon>
        <taxon>Caenorhabditis</taxon>
    </lineage>
</organism>
<name>A8XRS4_CAEBR</name>
<feature type="compositionally biased region" description="Basic and acidic residues" evidence="1">
    <location>
        <begin position="49"/>
        <end position="62"/>
    </location>
</feature>
<gene>
    <name evidence="3 5" type="ORF">CBG17778</name>
    <name evidence="3" type="ORF">CBG_17778</name>
</gene>
<dbReference type="HOGENOM" id="CLU_1103610_0_0_1"/>
<dbReference type="AlphaFoldDB" id="A8XRS4"/>
<dbReference type="WormBase" id="CBG17778">
    <property type="protein sequence ID" value="CBP44769"/>
    <property type="gene ID" value="WBGene00037319"/>
</dbReference>
<reference evidence="3 4" key="1">
    <citation type="journal article" date="2003" name="PLoS Biol.">
        <title>The genome sequence of Caenorhabditis briggsae: a platform for comparative genomics.</title>
        <authorList>
            <person name="Stein L.D."/>
            <person name="Bao Z."/>
            <person name="Blasiar D."/>
            <person name="Blumenthal T."/>
            <person name="Brent M.R."/>
            <person name="Chen N."/>
            <person name="Chinwalla A."/>
            <person name="Clarke L."/>
            <person name="Clee C."/>
            <person name="Coghlan A."/>
            <person name="Coulson A."/>
            <person name="D'Eustachio P."/>
            <person name="Fitch D.H."/>
            <person name="Fulton L.A."/>
            <person name="Fulton R.E."/>
            <person name="Griffiths-Jones S."/>
            <person name="Harris T.W."/>
            <person name="Hillier L.W."/>
            <person name="Kamath R."/>
            <person name="Kuwabara P.E."/>
            <person name="Mardis E.R."/>
            <person name="Marra M.A."/>
            <person name="Miner T.L."/>
            <person name="Minx P."/>
            <person name="Mullikin J.C."/>
            <person name="Plumb R.W."/>
            <person name="Rogers J."/>
            <person name="Schein J.E."/>
            <person name="Sohrmann M."/>
            <person name="Spieth J."/>
            <person name="Stajich J.E."/>
            <person name="Wei C."/>
            <person name="Willey D."/>
            <person name="Wilson R.K."/>
            <person name="Durbin R."/>
            <person name="Waterston R.H."/>
        </authorList>
    </citation>
    <scope>NUCLEOTIDE SEQUENCE [LARGE SCALE GENOMIC DNA]</scope>
    <source>
        <strain evidence="3 4">AF16</strain>
    </source>
</reference>
<dbReference type="Proteomes" id="UP000008549">
    <property type="component" value="Unassembled WGS sequence"/>
</dbReference>
<dbReference type="PROSITE" id="PS00028">
    <property type="entry name" value="ZINC_FINGER_C2H2_1"/>
    <property type="match status" value="1"/>
</dbReference>
<accession>A8XRS4</accession>
<keyword evidence="4" id="KW-1185">Reference proteome</keyword>
<proteinExistence type="predicted"/>
<evidence type="ECO:0000313" key="3">
    <source>
        <dbReference type="EMBL" id="CAP35349.2"/>
    </source>
</evidence>
<feature type="domain" description="C2H2-type" evidence="2">
    <location>
        <begin position="198"/>
        <end position="219"/>
    </location>
</feature>